<reference evidence="4" key="1">
    <citation type="journal article" date="2017" name="Nat. Microbiol.">
        <title>Global analysis of biosynthetic gene clusters reveals vast potential of secondary metabolite production in Penicillium species.</title>
        <authorList>
            <person name="Nielsen J.C."/>
            <person name="Grijseels S."/>
            <person name="Prigent S."/>
            <person name="Ji B."/>
            <person name="Dainat J."/>
            <person name="Nielsen K.F."/>
            <person name="Frisvad J.C."/>
            <person name="Workman M."/>
            <person name="Nielsen J."/>
        </authorList>
    </citation>
    <scope>NUCLEOTIDE SEQUENCE [LARGE SCALE GENOMIC DNA]</scope>
    <source>
        <strain evidence="4">IBT 29486</strain>
    </source>
</reference>
<dbReference type="InterPro" id="IPR058773">
    <property type="entry name" value="SGL_GH162"/>
</dbReference>
<feature type="domain" description="Endo-beta-1,2-glucanase SGL" evidence="2">
    <location>
        <begin position="181"/>
        <end position="364"/>
    </location>
</feature>
<organism evidence="3 4">
    <name type="scientific">Penicillium vulpinum</name>
    <dbReference type="NCBI Taxonomy" id="29845"/>
    <lineage>
        <taxon>Eukaryota</taxon>
        <taxon>Fungi</taxon>
        <taxon>Dikarya</taxon>
        <taxon>Ascomycota</taxon>
        <taxon>Pezizomycotina</taxon>
        <taxon>Eurotiomycetes</taxon>
        <taxon>Eurotiomycetidae</taxon>
        <taxon>Eurotiales</taxon>
        <taxon>Aspergillaceae</taxon>
        <taxon>Penicillium</taxon>
    </lineage>
</organism>
<keyword evidence="1" id="KW-0732">Signal</keyword>
<dbReference type="Pfam" id="PF26157">
    <property type="entry name" value="SGL_GH162"/>
    <property type="match status" value="2"/>
</dbReference>
<protein>
    <recommendedName>
        <fullName evidence="2">Endo-beta-1,2-glucanase SGL domain-containing protein</fullName>
    </recommendedName>
</protein>
<dbReference type="EMBL" id="MDYP01000020">
    <property type="protein sequence ID" value="OQE06117.1"/>
    <property type="molecule type" value="Genomic_DNA"/>
</dbReference>
<feature type="domain" description="Endo-beta-1,2-glucanase SGL" evidence="2">
    <location>
        <begin position="74"/>
        <end position="176"/>
    </location>
</feature>
<evidence type="ECO:0000256" key="1">
    <source>
        <dbReference type="SAM" id="SignalP"/>
    </source>
</evidence>
<name>A0A1V6RWG5_9EURO</name>
<gene>
    <name evidence="3" type="ORF">PENVUL_c020G01366</name>
</gene>
<dbReference type="Proteomes" id="UP000191518">
    <property type="component" value="Unassembled WGS sequence"/>
</dbReference>
<evidence type="ECO:0000259" key="2">
    <source>
        <dbReference type="Pfam" id="PF26157"/>
    </source>
</evidence>
<keyword evidence="4" id="KW-1185">Reference proteome</keyword>
<accession>A0A1V6RWG5</accession>
<comment type="caution">
    <text evidence="3">The sequence shown here is derived from an EMBL/GenBank/DDBJ whole genome shotgun (WGS) entry which is preliminary data.</text>
</comment>
<sequence length="446" mass="50393">MRLHEKFGHVLTLATLVNAIPSKSGHTSEPSCRFAHHHSQKQNLQYSTSFINDMLYWEGKFHQNNISYNSNNGISYDGSNIDWVTGEATEKHTFSAASKESLQIMLYAHAIAGSPEAARFLSPENLAKAPTTAASTMQRKLQTYLKFNETYPGFGGFLPWVTADIQDITPRSDWANARLRTHKNYRELAQRWQVWMDYTKTTAAKIFYKGDGRVCAVVEMKDQSLPVSHSDQTYVCESKDLLDDPFEGEIFTFWLQFFGGLSKADKETLWEVKKPQSVSVDYEMGGFGPITIQKGFWFSSHKTWKVMQMPYYDIDIVRRVFENAERVRTCNSVATKLPGMFPSINNITDPSTGDVTGYISNADIYGSTEATRVDGTGVSVLLTWDSKITTVVATLGGVNGFVRQKMKADNLYDEFVDIIDAEYSRVFKHLKGENVNFCLPQETDCS</sequence>
<evidence type="ECO:0000313" key="4">
    <source>
        <dbReference type="Proteomes" id="UP000191518"/>
    </source>
</evidence>
<feature type="chain" id="PRO_5012551296" description="Endo-beta-1,2-glucanase SGL domain-containing protein" evidence="1">
    <location>
        <begin position="20"/>
        <end position="446"/>
    </location>
</feature>
<proteinExistence type="predicted"/>
<feature type="signal peptide" evidence="1">
    <location>
        <begin position="1"/>
        <end position="19"/>
    </location>
</feature>
<dbReference type="AlphaFoldDB" id="A0A1V6RWG5"/>
<evidence type="ECO:0000313" key="3">
    <source>
        <dbReference type="EMBL" id="OQE06117.1"/>
    </source>
</evidence>